<feature type="signal peptide" evidence="2">
    <location>
        <begin position="1"/>
        <end position="33"/>
    </location>
</feature>
<dbReference type="MGI" id="MGI:1915789">
    <property type="gene designation" value="Tmem109"/>
</dbReference>
<dbReference type="PANTHER" id="PTHR14550">
    <property type="entry name" value="TRANSMEMBRANE PROTEIN 109"/>
    <property type="match status" value="1"/>
</dbReference>
<evidence type="ECO:0007829" key="8">
    <source>
        <dbReference type="PubMed" id="21183079"/>
    </source>
</evidence>
<protein>
    <submittedName>
        <fullName evidence="3">Transmembrane protein 109</fullName>
    </submittedName>
</protein>
<reference evidence="3 5" key="3">
    <citation type="journal article" date="2011" name="PLoS Biol.">
        <title>Modernizing reference genome assemblies.</title>
        <authorList>
            <person name="Church D.M."/>
            <person name="Schneider V.A."/>
            <person name="Graves T."/>
            <person name="Auger K."/>
            <person name="Cunningham F."/>
            <person name="Bouk N."/>
            <person name="Chen H.C."/>
            <person name="Agarwala R."/>
            <person name="McLaren W.M."/>
            <person name="Ritchie G.R."/>
            <person name="Albracht D."/>
            <person name="Kremitzki M."/>
            <person name="Rock S."/>
            <person name="Kotkiewicz H."/>
            <person name="Kremitzki C."/>
            <person name="Wollam A."/>
            <person name="Trani L."/>
            <person name="Fulton L."/>
            <person name="Fulton R."/>
            <person name="Matthews L."/>
            <person name="Whitehead S."/>
            <person name="Chow W."/>
            <person name="Torrance J."/>
            <person name="Dunn M."/>
            <person name="Harden G."/>
            <person name="Threadgold G."/>
            <person name="Wood J."/>
            <person name="Collins J."/>
            <person name="Heath P."/>
            <person name="Griffiths G."/>
            <person name="Pelan S."/>
            <person name="Grafham D."/>
            <person name="Eichler E.E."/>
            <person name="Weinstock G."/>
            <person name="Mardis E.R."/>
            <person name="Wilson R.K."/>
            <person name="Howe K."/>
            <person name="Flicek P."/>
            <person name="Hubbard T."/>
        </authorList>
    </citation>
    <scope>NUCLEOTIDE SEQUENCE [LARGE SCALE GENOMIC DNA]</scope>
    <source>
        <strain evidence="3 5">C57BL/6J</strain>
    </source>
</reference>
<organism evidence="3 5">
    <name type="scientific">Mus musculus</name>
    <name type="common">Mouse</name>
    <dbReference type="NCBI Taxonomy" id="10090"/>
    <lineage>
        <taxon>Eukaryota</taxon>
        <taxon>Metazoa</taxon>
        <taxon>Chordata</taxon>
        <taxon>Craniata</taxon>
        <taxon>Vertebrata</taxon>
        <taxon>Euteleostomi</taxon>
        <taxon>Mammalia</taxon>
        <taxon>Eutheria</taxon>
        <taxon>Euarchontoglires</taxon>
        <taxon>Glires</taxon>
        <taxon>Rodentia</taxon>
        <taxon>Myomorpha</taxon>
        <taxon>Muroidea</taxon>
        <taxon>Muridae</taxon>
        <taxon>Murinae</taxon>
        <taxon>Mus</taxon>
        <taxon>Mus</taxon>
    </lineage>
</organism>
<dbReference type="Proteomes" id="UP000000589">
    <property type="component" value="Chromosome 19"/>
</dbReference>
<dbReference type="OMA" id="VFKVILM"/>
<accession>D3YX08</accession>
<dbReference type="Antibodypedia" id="2041">
    <property type="antibodies" value="70 antibodies from 16 providers"/>
</dbReference>
<evidence type="ECO:0000313" key="5">
    <source>
        <dbReference type="Proteomes" id="UP000000589"/>
    </source>
</evidence>
<sequence>MAGAHSTPLWSRHLLKAVLMVLVALFLVHSASAQSHREFASPGQQKKETSADILTQIGRSLKEMLDTWLGPETMHVISETLLQVMWAISSAISVACFALSGIAAQLLSALGLDGE</sequence>
<dbReference type="jPOST" id="D3YX08"/>
<keyword evidence="6 7" id="KW-1267">Proteomics identification</keyword>
<proteinExistence type="evidence at protein level"/>
<feature type="transmembrane region" description="Helical" evidence="1">
    <location>
        <begin position="84"/>
        <end position="112"/>
    </location>
</feature>
<dbReference type="InterPro" id="IPR039492">
    <property type="entry name" value="TMEM109"/>
</dbReference>
<keyword evidence="5" id="KW-1185">Reference proteome</keyword>
<dbReference type="PANTHER" id="PTHR14550:SF2">
    <property type="entry name" value="TRANSMEMBRANE PROTEIN 109"/>
    <property type="match status" value="1"/>
</dbReference>
<dbReference type="GeneTree" id="ENSGT00390000015704"/>
<dbReference type="Pfam" id="PF14965">
    <property type="entry name" value="BRI3BP"/>
    <property type="match status" value="1"/>
</dbReference>
<dbReference type="PeptideAtlas" id="D3YX08"/>
<dbReference type="AGR" id="MGI:1915789"/>
<dbReference type="HOGENOM" id="CLU_2108214_0_0_1"/>
<reference evidence="3" key="5">
    <citation type="submission" date="2025-09" db="UniProtKB">
        <authorList>
            <consortium name="Ensembl"/>
        </authorList>
    </citation>
    <scope>IDENTIFICATION</scope>
    <source>
        <strain evidence="3">C57BL/6J</strain>
    </source>
</reference>
<evidence type="ECO:0000256" key="2">
    <source>
        <dbReference type="SAM" id="SignalP"/>
    </source>
</evidence>
<evidence type="ECO:0007829" key="7">
    <source>
        <dbReference type="ProteomicsDB" id="D3YX08"/>
    </source>
</evidence>
<evidence type="ECO:0007829" key="6">
    <source>
        <dbReference type="PeptideAtlas" id="D3YX08"/>
    </source>
</evidence>
<dbReference type="VEuPathDB" id="HostDB:ENSMUSG00000034659"/>
<dbReference type="Ensembl" id="ENSMUST00000147699.2">
    <property type="protein sequence ID" value="ENSMUSP00000120662.2"/>
    <property type="gene ID" value="ENSMUSG00000034659.15"/>
</dbReference>
<reference evidence="8" key="2">
    <citation type="journal article" date="2010" name="Cell">
        <title>A tissue-specific atlas of mouse protein phosphorylation and expression.</title>
        <authorList>
            <person name="Huttlin E.L."/>
            <person name="Jedrychowski M.P."/>
            <person name="Elias J.E."/>
            <person name="Goswami T."/>
            <person name="Rad R."/>
            <person name="Beausoleil S.A."/>
            <person name="Villen J."/>
            <person name="Haas W."/>
            <person name="Sowa M.E."/>
            <person name="Gygi S.P."/>
        </authorList>
    </citation>
    <scope>IDENTIFICATION BY MASS SPECTROMETRY [LARGE SCALE ANALYSIS]</scope>
</reference>
<name>D3YX08_MOUSE</name>
<keyword evidence="1" id="KW-0472">Membrane</keyword>
<dbReference type="GO" id="GO:0071480">
    <property type="term" value="P:cellular response to gamma radiation"/>
    <property type="evidence" value="ECO:0007669"/>
    <property type="project" value="InterPro"/>
</dbReference>
<keyword evidence="1" id="KW-1133">Transmembrane helix</keyword>
<keyword evidence="2" id="KW-0732">Signal</keyword>
<gene>
    <name evidence="3 4" type="primary">Tmem109</name>
</gene>
<dbReference type="ExpressionAtlas" id="D3YX08">
    <property type="expression patterns" value="baseline and differential"/>
</dbReference>
<keyword evidence="1" id="KW-0812">Transmembrane</keyword>
<dbReference type="AlphaFoldDB" id="D3YX08"/>
<reference evidence="3" key="4">
    <citation type="submission" date="2025-08" db="UniProtKB">
        <authorList>
            <consortium name="Ensembl"/>
        </authorList>
    </citation>
    <scope>IDENTIFICATION</scope>
    <source>
        <strain evidence="3">C57BL/6J</strain>
    </source>
</reference>
<feature type="chain" id="PRO_5003052729" evidence="2">
    <location>
        <begin position="34"/>
        <end position="115"/>
    </location>
</feature>
<dbReference type="SMR" id="D3YX08"/>
<reference evidence="3 5" key="1">
    <citation type="journal article" date="2009" name="PLoS Biol.">
        <title>Lineage-specific biology revealed by a finished genome assembly of the mouse.</title>
        <authorList>
            <consortium name="Mouse Genome Sequencing Consortium"/>
            <person name="Church D.M."/>
            <person name="Goodstadt L."/>
            <person name="Hillier L.W."/>
            <person name="Zody M.C."/>
            <person name="Goldstein S."/>
            <person name="She X."/>
            <person name="Bult C.J."/>
            <person name="Agarwala R."/>
            <person name="Cherry J.L."/>
            <person name="DiCuccio M."/>
            <person name="Hlavina W."/>
            <person name="Kapustin Y."/>
            <person name="Meric P."/>
            <person name="Maglott D."/>
            <person name="Birtle Z."/>
            <person name="Marques A.C."/>
            <person name="Graves T."/>
            <person name="Zhou S."/>
            <person name="Teague B."/>
            <person name="Potamousis K."/>
            <person name="Churas C."/>
            <person name="Place M."/>
            <person name="Herschleb J."/>
            <person name="Runnheim R."/>
            <person name="Forrest D."/>
            <person name="Amos-Landgraf J."/>
            <person name="Schwartz D.C."/>
            <person name="Cheng Z."/>
            <person name="Lindblad-Toh K."/>
            <person name="Eichler E.E."/>
            <person name="Ponting C.P."/>
        </authorList>
    </citation>
    <scope>NUCLEOTIDE SEQUENCE [LARGE SCALE GENOMIC DNA]</scope>
    <source>
        <strain evidence="3 5">C57BL/6J</strain>
    </source>
</reference>
<evidence type="ECO:0000313" key="3">
    <source>
        <dbReference type="Ensembl" id="ENSMUSP00000120662.2"/>
    </source>
</evidence>
<evidence type="ECO:0000256" key="1">
    <source>
        <dbReference type="SAM" id="Phobius"/>
    </source>
</evidence>
<dbReference type="ProteomicsDB" id="365530"/>
<dbReference type="Bgee" id="ENSMUSG00000034659">
    <property type="expression patterns" value="Expressed in ascending aorta and 256 other cell types or tissues"/>
</dbReference>
<evidence type="ECO:0000313" key="4">
    <source>
        <dbReference type="MGI" id="MGI:1915789"/>
    </source>
</evidence>